<comment type="caution">
    <text evidence="2">The sequence shown here is derived from an EMBL/GenBank/DDBJ whole genome shotgun (WGS) entry which is preliminary data.</text>
</comment>
<proteinExistence type="predicted"/>
<evidence type="ECO:0000256" key="1">
    <source>
        <dbReference type="SAM" id="MobiDB-lite"/>
    </source>
</evidence>
<name>A0A640SKJ6_9ACTN</name>
<accession>A0A640SKJ6</accession>
<reference evidence="2 3" key="1">
    <citation type="submission" date="2019-12" db="EMBL/GenBank/DDBJ databases">
        <title>Whole genome shotgun sequence of Streptomyces caniferus NBRC 15389.</title>
        <authorList>
            <person name="Ichikawa N."/>
            <person name="Kimura A."/>
            <person name="Kitahashi Y."/>
            <person name="Komaki H."/>
            <person name="Tamura T."/>
        </authorList>
    </citation>
    <scope>NUCLEOTIDE SEQUENCE [LARGE SCALE GENOMIC DNA]</scope>
    <source>
        <strain evidence="2 3">NBRC 15389</strain>
    </source>
</reference>
<dbReference type="Pfam" id="PF19746">
    <property type="entry name" value="DUF6233"/>
    <property type="match status" value="1"/>
</dbReference>
<protein>
    <submittedName>
        <fullName evidence="2">Uncharacterized protein</fullName>
    </submittedName>
</protein>
<dbReference type="EMBL" id="BLIN01000007">
    <property type="protein sequence ID" value="GFE11618.1"/>
    <property type="molecule type" value="Genomic_DNA"/>
</dbReference>
<gene>
    <name evidence="2" type="ORF">Scani_78860</name>
</gene>
<sequence>MGRGAEGQASAETGPAEITLVLPDGQTVRVRLHERCETRGQHQWRYRIGVPSWVATQAGVEAAEYGVWVTSDQLQPIEGVDLSRVPTHRLPPELPPPRPSGWVVRPDPERRGGTVVHDADCRQAGGGGVELGAMEALDALMRPGARACHDCDAAAVLVPALELGQGYA</sequence>
<feature type="region of interest" description="Disordered" evidence="1">
    <location>
        <begin position="89"/>
        <end position="114"/>
    </location>
</feature>
<dbReference type="InterPro" id="IPR046200">
    <property type="entry name" value="DUF6233"/>
</dbReference>
<organism evidence="2 3">
    <name type="scientific">Streptomyces caniferus</name>
    <dbReference type="NCBI Taxonomy" id="285557"/>
    <lineage>
        <taxon>Bacteria</taxon>
        <taxon>Bacillati</taxon>
        <taxon>Actinomycetota</taxon>
        <taxon>Actinomycetes</taxon>
        <taxon>Kitasatosporales</taxon>
        <taxon>Streptomycetaceae</taxon>
        <taxon>Streptomyces</taxon>
    </lineage>
</organism>
<dbReference type="RefSeq" id="WP_281392339.1">
    <property type="nucleotide sequence ID" value="NZ_BAAATH010000008.1"/>
</dbReference>
<dbReference type="AlphaFoldDB" id="A0A640SKJ6"/>
<dbReference type="Proteomes" id="UP000435837">
    <property type="component" value="Unassembled WGS sequence"/>
</dbReference>
<evidence type="ECO:0000313" key="3">
    <source>
        <dbReference type="Proteomes" id="UP000435837"/>
    </source>
</evidence>
<evidence type="ECO:0000313" key="2">
    <source>
        <dbReference type="EMBL" id="GFE11618.1"/>
    </source>
</evidence>